<reference evidence="1 2" key="1">
    <citation type="journal article" date="2012" name="J. Bacteriol.">
        <title>Genome sequence of the highly efficient arsenite-oxidizing bacterium Achromobacter arsenitoxydans SY8.</title>
        <authorList>
            <person name="Li X."/>
            <person name="Hu Y."/>
            <person name="Gong J."/>
            <person name="Lin Y."/>
            <person name="Johnstone L."/>
            <person name="Rensing C."/>
            <person name="Wang G."/>
        </authorList>
    </citation>
    <scope>NUCLEOTIDE SEQUENCE [LARGE SCALE GENOMIC DNA]</scope>
    <source>
        <strain evidence="1 2">SY8</strain>
    </source>
</reference>
<name>H0F523_9BURK</name>
<sequence>MDSDSRLGCSLDEFRLWPAYQFHVMPAITHGLHFFEDSAFLAGKA</sequence>
<proteinExistence type="predicted"/>
<dbReference type="STRING" id="477184.KYC_09325"/>
<evidence type="ECO:0000313" key="2">
    <source>
        <dbReference type="Proteomes" id="UP000003113"/>
    </source>
</evidence>
<dbReference type="EMBL" id="AGUF01000039">
    <property type="protein sequence ID" value="EHK66602.1"/>
    <property type="molecule type" value="Genomic_DNA"/>
</dbReference>
<protein>
    <submittedName>
        <fullName evidence="1">Uncharacterized protein</fullName>
    </submittedName>
</protein>
<accession>H0F523</accession>
<gene>
    <name evidence="1" type="ORF">KYC_09325</name>
</gene>
<organism evidence="1 2">
    <name type="scientific">Achromobacter arsenitoxydans SY8</name>
    <dbReference type="NCBI Taxonomy" id="477184"/>
    <lineage>
        <taxon>Bacteria</taxon>
        <taxon>Pseudomonadati</taxon>
        <taxon>Pseudomonadota</taxon>
        <taxon>Betaproteobacteria</taxon>
        <taxon>Burkholderiales</taxon>
        <taxon>Alcaligenaceae</taxon>
        <taxon>Achromobacter</taxon>
    </lineage>
</organism>
<dbReference type="AlphaFoldDB" id="H0F523"/>
<keyword evidence="2" id="KW-1185">Reference proteome</keyword>
<comment type="caution">
    <text evidence="1">The sequence shown here is derived from an EMBL/GenBank/DDBJ whole genome shotgun (WGS) entry which is preliminary data.</text>
</comment>
<dbReference type="Proteomes" id="UP000003113">
    <property type="component" value="Unassembled WGS sequence"/>
</dbReference>
<evidence type="ECO:0000313" key="1">
    <source>
        <dbReference type="EMBL" id="EHK66602.1"/>
    </source>
</evidence>